<dbReference type="AlphaFoldDB" id="A0A3P8A7F0"/>
<dbReference type="InterPro" id="IPR011989">
    <property type="entry name" value="ARM-like"/>
</dbReference>
<gene>
    <name evidence="1" type="ORF">HPBE_LOCUS17768</name>
</gene>
<sequence>MSRLLLFIRLRNPVNPNALSRMFWQVFTVVGRRVKYELRPQLAPLVLSALQAIDPSSDLLLPLLTVLSNATAYPANQVLMREMRITERVAEMVCTPRRGWTRSCRVMLLQCLANMAVCPENHIKQICNYNNFKNKHNNCLDNADETEANTAATTATEATSGSESSALHS</sequence>
<dbReference type="SUPFAM" id="SSF48371">
    <property type="entry name" value="ARM repeat"/>
    <property type="match status" value="1"/>
</dbReference>
<reference evidence="3" key="2">
    <citation type="submission" date="2019-09" db="UniProtKB">
        <authorList>
            <consortium name="WormBaseParasite"/>
        </authorList>
    </citation>
    <scope>IDENTIFICATION</scope>
</reference>
<protein>
    <submittedName>
        <fullName evidence="1 3">Uncharacterized protein</fullName>
    </submittedName>
</protein>
<dbReference type="Gene3D" id="1.25.10.10">
    <property type="entry name" value="Leucine-rich Repeat Variant"/>
    <property type="match status" value="1"/>
</dbReference>
<dbReference type="InterPro" id="IPR016024">
    <property type="entry name" value="ARM-type_fold"/>
</dbReference>
<keyword evidence="2" id="KW-1185">Reference proteome</keyword>
<evidence type="ECO:0000313" key="1">
    <source>
        <dbReference type="EMBL" id="VDP09847.1"/>
    </source>
</evidence>
<evidence type="ECO:0000313" key="3">
    <source>
        <dbReference type="WBParaSite" id="HPBE_0001777101-mRNA-1"/>
    </source>
</evidence>
<dbReference type="EMBL" id="UZAH01030250">
    <property type="protein sequence ID" value="VDP09847.1"/>
    <property type="molecule type" value="Genomic_DNA"/>
</dbReference>
<dbReference type="WBParaSite" id="HPBE_0001777101-mRNA-1">
    <property type="protein sequence ID" value="HPBE_0001777101-mRNA-1"/>
    <property type="gene ID" value="HPBE_0001777101"/>
</dbReference>
<organism evidence="1">
    <name type="scientific">Heligmosomoides polygyrus</name>
    <name type="common">Parasitic roundworm</name>
    <dbReference type="NCBI Taxonomy" id="6339"/>
    <lineage>
        <taxon>Eukaryota</taxon>
        <taxon>Metazoa</taxon>
        <taxon>Ecdysozoa</taxon>
        <taxon>Nematoda</taxon>
        <taxon>Chromadorea</taxon>
        <taxon>Rhabditida</taxon>
        <taxon>Rhabditina</taxon>
        <taxon>Rhabditomorpha</taxon>
        <taxon>Strongyloidea</taxon>
        <taxon>Heligmosomidae</taxon>
        <taxon>Heligmosomoides</taxon>
    </lineage>
</organism>
<reference evidence="1 2" key="1">
    <citation type="submission" date="2018-11" db="EMBL/GenBank/DDBJ databases">
        <authorList>
            <consortium name="Pathogen Informatics"/>
        </authorList>
    </citation>
    <scope>NUCLEOTIDE SEQUENCE [LARGE SCALE GENOMIC DNA]</scope>
</reference>
<dbReference type="OrthoDB" id="5851285at2759"/>
<name>A0A3P8A7F0_HELPZ</name>
<accession>A0A3P8A7F0</accession>
<proteinExistence type="predicted"/>
<dbReference type="Proteomes" id="UP000050761">
    <property type="component" value="Unassembled WGS sequence"/>
</dbReference>
<evidence type="ECO:0000313" key="2">
    <source>
        <dbReference type="Proteomes" id="UP000050761"/>
    </source>
</evidence>